<reference evidence="1 2" key="1">
    <citation type="journal article" date="2019" name="Int. J. Syst. Evol. Microbiol.">
        <title>The Global Catalogue of Microorganisms (GCM) 10K type strain sequencing project: providing services to taxonomists for standard genome sequencing and annotation.</title>
        <authorList>
            <consortium name="The Broad Institute Genomics Platform"/>
            <consortium name="The Broad Institute Genome Sequencing Center for Infectious Disease"/>
            <person name="Wu L."/>
            <person name="Ma J."/>
        </authorList>
    </citation>
    <scope>NUCLEOTIDE SEQUENCE [LARGE SCALE GENOMIC DNA]</scope>
    <source>
        <strain evidence="1 2">JCM 13008</strain>
    </source>
</reference>
<proteinExistence type="predicted"/>
<accession>A0ABN1U386</accession>
<dbReference type="Proteomes" id="UP001501581">
    <property type="component" value="Unassembled WGS sequence"/>
</dbReference>
<dbReference type="EMBL" id="BAAALG010000017">
    <property type="protein sequence ID" value="GAA1113647.1"/>
    <property type="molecule type" value="Genomic_DNA"/>
</dbReference>
<keyword evidence="2" id="KW-1185">Reference proteome</keyword>
<name>A0ABN1U386_9ACTN</name>
<protein>
    <submittedName>
        <fullName evidence="1">Uncharacterized protein</fullName>
    </submittedName>
</protein>
<evidence type="ECO:0000313" key="1">
    <source>
        <dbReference type="EMBL" id="GAA1113647.1"/>
    </source>
</evidence>
<organism evidence="1 2">
    <name type="scientific">Nocardioides dubius</name>
    <dbReference type="NCBI Taxonomy" id="317019"/>
    <lineage>
        <taxon>Bacteria</taxon>
        <taxon>Bacillati</taxon>
        <taxon>Actinomycetota</taxon>
        <taxon>Actinomycetes</taxon>
        <taxon>Propionibacteriales</taxon>
        <taxon>Nocardioidaceae</taxon>
        <taxon>Nocardioides</taxon>
    </lineage>
</organism>
<sequence length="64" mass="7000">MVAMSHFRLPLTLIHSWAVASQQGARRNAMVAATDLAARRAELLDVQEFIVAATQRHHALAAHA</sequence>
<gene>
    <name evidence="1" type="ORF">GCM10009668_39690</name>
</gene>
<evidence type="ECO:0000313" key="2">
    <source>
        <dbReference type="Proteomes" id="UP001501581"/>
    </source>
</evidence>
<comment type="caution">
    <text evidence="1">The sequence shown here is derived from an EMBL/GenBank/DDBJ whole genome shotgun (WGS) entry which is preliminary data.</text>
</comment>